<comment type="caution">
    <text evidence="2">The sequence shown here is derived from an EMBL/GenBank/DDBJ whole genome shotgun (WGS) entry which is preliminary data.</text>
</comment>
<organism evidence="2 3">
    <name type="scientific">Paraeggerthella hongkongensis</name>
    <dbReference type="NCBI Taxonomy" id="230658"/>
    <lineage>
        <taxon>Bacteria</taxon>
        <taxon>Bacillati</taxon>
        <taxon>Actinomycetota</taxon>
        <taxon>Coriobacteriia</taxon>
        <taxon>Eggerthellales</taxon>
        <taxon>Eggerthellaceae</taxon>
        <taxon>Paraeggerthella</taxon>
    </lineage>
</organism>
<accession>A0A3N0BJD6</accession>
<gene>
    <name evidence="2" type="ORF">DMP08_01910</name>
</gene>
<evidence type="ECO:0000256" key="1">
    <source>
        <dbReference type="SAM" id="MobiDB-lite"/>
    </source>
</evidence>
<evidence type="ECO:0000313" key="2">
    <source>
        <dbReference type="EMBL" id="RNL48392.1"/>
    </source>
</evidence>
<sequence length="71" mass="7506">MLRTRAHPDSRAKDEHPRPGETSAHIDGRAPGHLQNATFGEESGIQQGNPRAEAAGTPAIARMQAGPASLR</sequence>
<dbReference type="Proteomes" id="UP000278632">
    <property type="component" value="Unassembled WGS sequence"/>
</dbReference>
<evidence type="ECO:0000313" key="3">
    <source>
        <dbReference type="Proteomes" id="UP000278632"/>
    </source>
</evidence>
<dbReference type="EMBL" id="QICD01000002">
    <property type="protein sequence ID" value="RNL48392.1"/>
    <property type="molecule type" value="Genomic_DNA"/>
</dbReference>
<name>A0A3N0BJD6_9ACTN</name>
<protein>
    <submittedName>
        <fullName evidence="2">Uncharacterized protein</fullName>
    </submittedName>
</protein>
<keyword evidence="3" id="KW-1185">Reference proteome</keyword>
<feature type="region of interest" description="Disordered" evidence="1">
    <location>
        <begin position="1"/>
        <end position="71"/>
    </location>
</feature>
<proteinExistence type="predicted"/>
<reference evidence="3" key="1">
    <citation type="submission" date="2018-05" db="EMBL/GenBank/DDBJ databases">
        <title>Genome Sequencing of selected type strains of the family Eggerthellaceae.</title>
        <authorList>
            <person name="Danylec N."/>
            <person name="Stoll D.A."/>
            <person name="Doetsch A."/>
            <person name="Huch M."/>
        </authorList>
    </citation>
    <scope>NUCLEOTIDE SEQUENCE [LARGE SCALE GENOMIC DNA]</scope>
    <source>
        <strain evidence="3">DSM 16106</strain>
    </source>
</reference>
<feature type="compositionally biased region" description="Basic and acidic residues" evidence="1">
    <location>
        <begin position="1"/>
        <end position="30"/>
    </location>
</feature>
<dbReference type="AlphaFoldDB" id="A0A3N0BJD6"/>